<comment type="caution">
    <text evidence="4">The sequence shown here is derived from an EMBL/GenBank/DDBJ whole genome shotgun (WGS) entry which is preliminary data.</text>
</comment>
<dbReference type="PROSITE" id="PS50297">
    <property type="entry name" value="ANK_REP_REGION"/>
    <property type="match status" value="5"/>
</dbReference>
<dbReference type="OrthoDB" id="9995210at2759"/>
<dbReference type="PANTHER" id="PTHR24193:SF121">
    <property type="entry name" value="ADA2A-CONTAINING COMPLEX COMPONENT 3, ISOFORM D"/>
    <property type="match status" value="1"/>
</dbReference>
<dbReference type="Proteomes" id="UP000828390">
    <property type="component" value="Unassembled WGS sequence"/>
</dbReference>
<evidence type="ECO:0000256" key="2">
    <source>
        <dbReference type="ARBA" id="ARBA00023043"/>
    </source>
</evidence>
<dbReference type="Pfam" id="PF12796">
    <property type="entry name" value="Ank_2"/>
    <property type="match status" value="2"/>
</dbReference>
<dbReference type="SMART" id="SM00248">
    <property type="entry name" value="ANK"/>
    <property type="match status" value="9"/>
</dbReference>
<feature type="repeat" description="ANK" evidence="3">
    <location>
        <begin position="177"/>
        <end position="209"/>
    </location>
</feature>
<dbReference type="GO" id="GO:0045944">
    <property type="term" value="P:positive regulation of transcription by RNA polymerase II"/>
    <property type="evidence" value="ECO:0007669"/>
    <property type="project" value="TreeGrafter"/>
</dbReference>
<feature type="repeat" description="ANK" evidence="3">
    <location>
        <begin position="39"/>
        <end position="71"/>
    </location>
</feature>
<dbReference type="EMBL" id="JAIWYP010000006">
    <property type="protein sequence ID" value="KAH3812940.1"/>
    <property type="molecule type" value="Genomic_DNA"/>
</dbReference>
<feature type="repeat" description="ANK" evidence="3">
    <location>
        <begin position="139"/>
        <end position="175"/>
    </location>
</feature>
<dbReference type="GO" id="GO:0005634">
    <property type="term" value="C:nucleus"/>
    <property type="evidence" value="ECO:0007669"/>
    <property type="project" value="TreeGrafter"/>
</dbReference>
<evidence type="ECO:0000313" key="5">
    <source>
        <dbReference type="Proteomes" id="UP000828390"/>
    </source>
</evidence>
<dbReference type="InterPro" id="IPR036770">
    <property type="entry name" value="Ankyrin_rpt-contain_sf"/>
</dbReference>
<dbReference type="InterPro" id="IPR050663">
    <property type="entry name" value="Ankyrin-SOCS_Box"/>
</dbReference>
<feature type="repeat" description="ANK" evidence="3">
    <location>
        <begin position="289"/>
        <end position="321"/>
    </location>
</feature>
<keyword evidence="2 3" id="KW-0040">ANK repeat</keyword>
<dbReference type="AlphaFoldDB" id="A0A9D4GDC5"/>
<evidence type="ECO:0000313" key="4">
    <source>
        <dbReference type="EMBL" id="KAH3812940.1"/>
    </source>
</evidence>
<evidence type="ECO:0000256" key="3">
    <source>
        <dbReference type="PROSITE-ProRule" id="PRU00023"/>
    </source>
</evidence>
<keyword evidence="5" id="KW-1185">Reference proteome</keyword>
<dbReference type="PROSITE" id="PS50088">
    <property type="entry name" value="ANK_REPEAT"/>
    <property type="match status" value="5"/>
</dbReference>
<proteinExistence type="predicted"/>
<dbReference type="SUPFAM" id="SSF48403">
    <property type="entry name" value="Ankyrin repeat"/>
    <property type="match status" value="2"/>
</dbReference>
<accession>A0A9D4GDC5</accession>
<dbReference type="InterPro" id="IPR002110">
    <property type="entry name" value="Ankyrin_rpt"/>
</dbReference>
<gene>
    <name evidence="4" type="ORF">DPMN_141383</name>
</gene>
<protein>
    <submittedName>
        <fullName evidence="4">Uncharacterized protein</fullName>
    </submittedName>
</protein>
<organism evidence="4 5">
    <name type="scientific">Dreissena polymorpha</name>
    <name type="common">Zebra mussel</name>
    <name type="synonym">Mytilus polymorpha</name>
    <dbReference type="NCBI Taxonomy" id="45954"/>
    <lineage>
        <taxon>Eukaryota</taxon>
        <taxon>Metazoa</taxon>
        <taxon>Spiralia</taxon>
        <taxon>Lophotrochozoa</taxon>
        <taxon>Mollusca</taxon>
        <taxon>Bivalvia</taxon>
        <taxon>Autobranchia</taxon>
        <taxon>Heteroconchia</taxon>
        <taxon>Euheterodonta</taxon>
        <taxon>Imparidentia</taxon>
        <taxon>Neoheterodontei</taxon>
        <taxon>Myida</taxon>
        <taxon>Dreissenoidea</taxon>
        <taxon>Dreissenidae</taxon>
        <taxon>Dreissena</taxon>
    </lineage>
</organism>
<dbReference type="PRINTS" id="PR01415">
    <property type="entry name" value="ANKYRIN"/>
</dbReference>
<name>A0A9D4GDC5_DREPO</name>
<dbReference type="Gene3D" id="1.25.40.20">
    <property type="entry name" value="Ankyrin repeat-containing domain"/>
    <property type="match status" value="3"/>
</dbReference>
<sequence>MMDELVYKAICEDRPTRLESFLRNGGDPNMWIEDTARISAKTFLHVCCEKGRIRCVKVLLEFGAQVDIQGSWGQTPLMLCVLVQYYNIAELLLNNCKNIINQQDSSGNTPMHIAIANDSVEGVELLLRYHADLNVMNTNGQTPLMKICSTKDSKNMHTIVKLLLKGGANIDEKDFKSHRTALQRAVLSKNIHTVELLLNCGADPNSQDSSGRTPLSNIIWDNIRTYERTRLINDDVMTIIFMLVSAGTNLNTCRYEHSNPLIMSIQFGCTPLVNYLLVSGASLHVAYFGGITPLHHAVNKKDMDTIKVLLNWTSDLRVKARMDKFNYELEFDVFHWAVNTDCPEIALLLVKAGYNASTVDYLTNPCLPPPMCFLGRPDILEELRNAVLEPPTLFDSSVRRIRKALRNNISSKADQLPLPKLLIEDVKLRGLLC</sequence>
<feature type="repeat" description="ANK" evidence="3">
    <location>
        <begin position="106"/>
        <end position="138"/>
    </location>
</feature>
<keyword evidence="1" id="KW-0677">Repeat</keyword>
<reference evidence="4" key="2">
    <citation type="submission" date="2020-11" db="EMBL/GenBank/DDBJ databases">
        <authorList>
            <person name="McCartney M.A."/>
            <person name="Auch B."/>
            <person name="Kono T."/>
            <person name="Mallez S."/>
            <person name="Becker A."/>
            <person name="Gohl D.M."/>
            <person name="Silverstein K.A.T."/>
            <person name="Koren S."/>
            <person name="Bechman K.B."/>
            <person name="Herman A."/>
            <person name="Abrahante J.E."/>
            <person name="Garbe J."/>
        </authorList>
    </citation>
    <scope>NUCLEOTIDE SEQUENCE</scope>
    <source>
        <strain evidence="4">Duluth1</strain>
        <tissue evidence="4">Whole animal</tissue>
    </source>
</reference>
<dbReference type="Pfam" id="PF00023">
    <property type="entry name" value="Ank"/>
    <property type="match status" value="2"/>
</dbReference>
<evidence type="ECO:0000256" key="1">
    <source>
        <dbReference type="ARBA" id="ARBA00022737"/>
    </source>
</evidence>
<reference evidence="4" key="1">
    <citation type="journal article" date="2019" name="bioRxiv">
        <title>The Genome of the Zebra Mussel, Dreissena polymorpha: A Resource for Invasive Species Research.</title>
        <authorList>
            <person name="McCartney M.A."/>
            <person name="Auch B."/>
            <person name="Kono T."/>
            <person name="Mallez S."/>
            <person name="Zhang Y."/>
            <person name="Obille A."/>
            <person name="Becker A."/>
            <person name="Abrahante J.E."/>
            <person name="Garbe J."/>
            <person name="Badalamenti J.P."/>
            <person name="Herman A."/>
            <person name="Mangelson H."/>
            <person name="Liachko I."/>
            <person name="Sullivan S."/>
            <person name="Sone E.D."/>
            <person name="Koren S."/>
            <person name="Silverstein K.A.T."/>
            <person name="Beckman K.B."/>
            <person name="Gohl D.M."/>
        </authorList>
    </citation>
    <scope>NUCLEOTIDE SEQUENCE</scope>
    <source>
        <strain evidence="4">Duluth1</strain>
        <tissue evidence="4">Whole animal</tissue>
    </source>
</reference>
<dbReference type="PANTHER" id="PTHR24193">
    <property type="entry name" value="ANKYRIN REPEAT PROTEIN"/>
    <property type="match status" value="1"/>
</dbReference>
<dbReference type="GO" id="GO:0000976">
    <property type="term" value="F:transcription cis-regulatory region binding"/>
    <property type="evidence" value="ECO:0007669"/>
    <property type="project" value="TreeGrafter"/>
</dbReference>